<dbReference type="Pfam" id="PF00725">
    <property type="entry name" value="3HCDH"/>
    <property type="match status" value="2"/>
</dbReference>
<evidence type="ECO:0000256" key="9">
    <source>
        <dbReference type="ARBA" id="ARBA00023140"/>
    </source>
</evidence>
<dbReference type="SUPFAM" id="SSF52096">
    <property type="entry name" value="ClpP/crotonase"/>
    <property type="match status" value="1"/>
</dbReference>
<evidence type="ECO:0000256" key="2">
    <source>
        <dbReference type="ARBA" id="ARBA00005005"/>
    </source>
</evidence>
<dbReference type="AlphaFoldDB" id="A0A1H6BKB4"/>
<dbReference type="FunFam" id="3.40.50.720:FF:000009">
    <property type="entry name" value="Fatty oxidation complex, alpha subunit"/>
    <property type="match status" value="1"/>
</dbReference>
<dbReference type="GO" id="GO:0016853">
    <property type="term" value="F:isomerase activity"/>
    <property type="evidence" value="ECO:0007669"/>
    <property type="project" value="UniProtKB-KW"/>
</dbReference>
<gene>
    <name evidence="17" type="ORF">SAMN04488045_3627</name>
</gene>
<dbReference type="InterPro" id="IPR008927">
    <property type="entry name" value="6-PGluconate_DH-like_C_sf"/>
</dbReference>
<evidence type="ECO:0000256" key="13">
    <source>
        <dbReference type="ARBA" id="ARBA00049556"/>
    </source>
</evidence>
<dbReference type="InterPro" id="IPR029045">
    <property type="entry name" value="ClpP/crotonase-like_dom_sf"/>
</dbReference>
<evidence type="ECO:0000313" key="17">
    <source>
        <dbReference type="EMBL" id="SEG61158.1"/>
    </source>
</evidence>
<dbReference type="OrthoDB" id="9771883at2"/>
<comment type="similarity">
    <text evidence="14">Belongs to the enoyl-CoA hydratase/isomerase family.</text>
</comment>
<evidence type="ECO:0000256" key="14">
    <source>
        <dbReference type="RuleBase" id="RU003707"/>
    </source>
</evidence>
<dbReference type="UniPathway" id="UPA00659"/>
<evidence type="ECO:0000256" key="11">
    <source>
        <dbReference type="ARBA" id="ARBA00023239"/>
    </source>
</evidence>
<keyword evidence="12" id="KW-0511">Multifunctional enzyme</keyword>
<dbReference type="SUPFAM" id="SSF51735">
    <property type="entry name" value="NAD(P)-binding Rossmann-fold domains"/>
    <property type="match status" value="1"/>
</dbReference>
<dbReference type="FunFam" id="1.10.1040.50:FF:000006">
    <property type="entry name" value="Peroxisomal bifunctional enzyme"/>
    <property type="match status" value="1"/>
</dbReference>
<name>A0A1H6BKB4_9RHOB</name>
<keyword evidence="9" id="KW-0576">Peroxisome</keyword>
<evidence type="ECO:0000256" key="1">
    <source>
        <dbReference type="ARBA" id="ARBA00004275"/>
    </source>
</evidence>
<dbReference type="InterPro" id="IPR001753">
    <property type="entry name" value="Enoyl-CoA_hydra/iso"/>
</dbReference>
<reference evidence="17 18" key="1">
    <citation type="submission" date="2016-10" db="EMBL/GenBank/DDBJ databases">
        <authorList>
            <person name="de Groot N.N."/>
        </authorList>
    </citation>
    <scope>NUCLEOTIDE SEQUENCE [LARGE SCALE GENOMIC DNA]</scope>
    <source>
        <strain evidence="17 18">DSM 26915</strain>
    </source>
</reference>
<evidence type="ECO:0000313" key="18">
    <source>
        <dbReference type="Proteomes" id="UP000236752"/>
    </source>
</evidence>
<dbReference type="PROSITE" id="PS00166">
    <property type="entry name" value="ENOYL_COA_HYDRATASE"/>
    <property type="match status" value="1"/>
</dbReference>
<dbReference type="InterPro" id="IPR006176">
    <property type="entry name" value="3-OHacyl-CoA_DH_NAD-bd"/>
</dbReference>
<keyword evidence="4" id="KW-0276">Fatty acid metabolism</keyword>
<evidence type="ECO:0000256" key="7">
    <source>
        <dbReference type="ARBA" id="ARBA00023027"/>
    </source>
</evidence>
<dbReference type="Gene3D" id="3.40.50.720">
    <property type="entry name" value="NAD(P)-binding Rossmann-like Domain"/>
    <property type="match status" value="1"/>
</dbReference>
<evidence type="ECO:0000256" key="12">
    <source>
        <dbReference type="ARBA" id="ARBA00023268"/>
    </source>
</evidence>
<proteinExistence type="inferred from homology"/>
<dbReference type="GO" id="GO:0006635">
    <property type="term" value="P:fatty acid beta-oxidation"/>
    <property type="evidence" value="ECO:0007669"/>
    <property type="project" value="UniProtKB-UniPathway"/>
</dbReference>
<protein>
    <submittedName>
        <fullName evidence="17">3-hydroxyacyl-CoA dehydrogenase</fullName>
    </submittedName>
</protein>
<dbReference type="GO" id="GO:0070403">
    <property type="term" value="F:NAD+ binding"/>
    <property type="evidence" value="ECO:0007669"/>
    <property type="project" value="InterPro"/>
</dbReference>
<keyword evidence="18" id="KW-1185">Reference proteome</keyword>
<dbReference type="SUPFAM" id="SSF48179">
    <property type="entry name" value="6-phosphogluconate dehydrogenase C-terminal domain-like"/>
    <property type="match status" value="2"/>
</dbReference>
<dbReference type="InterPro" id="IPR036291">
    <property type="entry name" value="NAD(P)-bd_dom_sf"/>
</dbReference>
<sequence>MTDHVKYERDGDIAVITIDNGAVNALSHAVRQGLGVAVDRFAKDADAKALVITGAGRLFIGGADISEFGKPPKEPFLPAVLNRIEAQEKPVVAAIHGVALGGGFEVALAAHYRIAAKDAVVGLPEVSLGVIPGAGGTQRVPRLAGVATALEMIPAAGRWPAGKALEHGLVDALSDTNDMRAEGIAYAKTLLADGKGARPIAAMPRPEFDAEAFKAARDLWAKKAKGQVAQLTAIDAIEVATQTDLADGLKTERELFMKMIDTPQRAGLIHAFFSERKVTQLPELKGVEARDLGKIGVVGGGLMGSGIATAALLSHLPVVVVEQNQEAADKARATITKNLNSAVKRGKMTEGQRDQLLEHGLTCAVGYDALSDVDLAIEAVFEDMGVKKAVFAELDRVMKPGAVMATNTSYLDINEIAASTSRPFDVIGLHFFSPAHIMKLLEIVVADQTAADVTATGFALAKLLRKTPVRAGVCDGFIGNRILSTFRAAADRMVLAGASPYQVDAAIRDFGFAMGPYQVADLAGLDIGFMTRQRKAAEGKADSVQPTWADELYHMGRIGQKSGRGYYIYDDARKGTPDPEVDALIAAEREKAGVAECSFTDDEIQRRYMCAMVNEGAKVLGDGIAARPLDIDVTLVAGYGFPRFRGGPMKWADLTGLPTVLADLERFAESDPAFWAPAPLLRQLVSEGRDFDSLNTGEGA</sequence>
<evidence type="ECO:0000256" key="6">
    <source>
        <dbReference type="ARBA" id="ARBA00023002"/>
    </source>
</evidence>
<evidence type="ECO:0000256" key="5">
    <source>
        <dbReference type="ARBA" id="ARBA00022963"/>
    </source>
</evidence>
<keyword evidence="10" id="KW-0413">Isomerase</keyword>
<accession>A0A1H6BKB4</accession>
<dbReference type="InterPro" id="IPR018376">
    <property type="entry name" value="Enoyl-CoA_hyd/isom_CS"/>
</dbReference>
<comment type="similarity">
    <text evidence="3">In the N-terminal section; belongs to the enoyl-CoA hydratase/isomerase family.</text>
</comment>
<keyword evidence="8" id="KW-0443">Lipid metabolism</keyword>
<feature type="domain" description="3-hydroxyacyl-CoA dehydrogenase C-terminal" evidence="15">
    <location>
        <begin position="476"/>
        <end position="569"/>
    </location>
</feature>
<evidence type="ECO:0000256" key="4">
    <source>
        <dbReference type="ARBA" id="ARBA00022832"/>
    </source>
</evidence>
<dbReference type="Pfam" id="PF00378">
    <property type="entry name" value="ECH_1"/>
    <property type="match status" value="1"/>
</dbReference>
<feature type="domain" description="3-hydroxyacyl-CoA dehydrogenase C-terminal" evidence="15">
    <location>
        <begin position="606"/>
        <end position="689"/>
    </location>
</feature>
<keyword evidence="5" id="KW-0442">Lipid degradation</keyword>
<organism evidence="17 18">
    <name type="scientific">Thalassococcus halodurans</name>
    <dbReference type="NCBI Taxonomy" id="373675"/>
    <lineage>
        <taxon>Bacteria</taxon>
        <taxon>Pseudomonadati</taxon>
        <taxon>Pseudomonadota</taxon>
        <taxon>Alphaproteobacteria</taxon>
        <taxon>Rhodobacterales</taxon>
        <taxon>Roseobacteraceae</taxon>
        <taxon>Thalassococcus</taxon>
    </lineage>
</organism>
<dbReference type="Pfam" id="PF02737">
    <property type="entry name" value="3HCDH_N"/>
    <property type="match status" value="1"/>
</dbReference>
<comment type="catalytic activity">
    <reaction evidence="13">
        <text>a (3S)-3-hydroxyacyl-CoA + NAD(+) = a 3-oxoacyl-CoA + NADH + H(+)</text>
        <dbReference type="Rhea" id="RHEA:22432"/>
        <dbReference type="ChEBI" id="CHEBI:15378"/>
        <dbReference type="ChEBI" id="CHEBI:57318"/>
        <dbReference type="ChEBI" id="CHEBI:57540"/>
        <dbReference type="ChEBI" id="CHEBI:57945"/>
        <dbReference type="ChEBI" id="CHEBI:90726"/>
        <dbReference type="EC" id="1.1.1.35"/>
    </reaction>
</comment>
<dbReference type="Gene3D" id="1.10.1040.50">
    <property type="match status" value="1"/>
</dbReference>
<dbReference type="Gene3D" id="3.90.226.10">
    <property type="entry name" value="2-enoyl-CoA Hydratase, Chain A, domain 1"/>
    <property type="match status" value="1"/>
</dbReference>
<dbReference type="Proteomes" id="UP000236752">
    <property type="component" value="Unassembled WGS sequence"/>
</dbReference>
<evidence type="ECO:0000259" key="16">
    <source>
        <dbReference type="Pfam" id="PF02737"/>
    </source>
</evidence>
<evidence type="ECO:0000256" key="8">
    <source>
        <dbReference type="ARBA" id="ARBA00023098"/>
    </source>
</evidence>
<dbReference type="InterPro" id="IPR006108">
    <property type="entry name" value="3HC_DH_C"/>
</dbReference>
<keyword evidence="7" id="KW-0520">NAD</keyword>
<comment type="pathway">
    <text evidence="2">Lipid metabolism; fatty acid beta-oxidation.</text>
</comment>
<dbReference type="RefSeq" id="WP_103911756.1">
    <property type="nucleotide sequence ID" value="NZ_FNUZ01000007.1"/>
</dbReference>
<evidence type="ECO:0000259" key="15">
    <source>
        <dbReference type="Pfam" id="PF00725"/>
    </source>
</evidence>
<dbReference type="GO" id="GO:0003857">
    <property type="term" value="F:(3S)-3-hydroxyacyl-CoA dehydrogenase (NAD+) activity"/>
    <property type="evidence" value="ECO:0007669"/>
    <property type="project" value="UniProtKB-EC"/>
</dbReference>
<keyword evidence="11" id="KW-0456">Lyase</keyword>
<keyword evidence="6" id="KW-0560">Oxidoreductase</keyword>
<dbReference type="EMBL" id="FNUZ01000007">
    <property type="protein sequence ID" value="SEG61158.1"/>
    <property type="molecule type" value="Genomic_DNA"/>
</dbReference>
<evidence type="ECO:0000256" key="10">
    <source>
        <dbReference type="ARBA" id="ARBA00023235"/>
    </source>
</evidence>
<dbReference type="CDD" id="cd06558">
    <property type="entry name" value="crotonase-like"/>
    <property type="match status" value="1"/>
</dbReference>
<comment type="subcellular location">
    <subcellularLocation>
        <location evidence="1">Peroxisome</location>
    </subcellularLocation>
</comment>
<dbReference type="PANTHER" id="PTHR23309">
    <property type="entry name" value="3-HYDROXYACYL-COA DEHYROGENASE"/>
    <property type="match status" value="1"/>
</dbReference>
<evidence type="ECO:0000256" key="3">
    <source>
        <dbReference type="ARBA" id="ARBA00008750"/>
    </source>
</evidence>
<dbReference type="GO" id="GO:0004300">
    <property type="term" value="F:enoyl-CoA hydratase activity"/>
    <property type="evidence" value="ECO:0007669"/>
    <property type="project" value="UniProtKB-ARBA"/>
</dbReference>
<feature type="domain" description="3-hydroxyacyl-CoA dehydrogenase NAD binding" evidence="16">
    <location>
        <begin position="294"/>
        <end position="471"/>
    </location>
</feature>